<reference evidence="2 3" key="1">
    <citation type="submission" date="2020-01" db="EMBL/GenBank/DDBJ databases">
        <title>Vast differences in strain-level diversity in the gut microbiota of two closely related honey bee species.</title>
        <authorList>
            <person name="Ellegaard K.M."/>
            <person name="Suenami S."/>
            <person name="Miyazaki R."/>
            <person name="Engel P."/>
        </authorList>
    </citation>
    <scope>NUCLEOTIDE SEQUENCE [LARGE SCALE GENOMIC DNA]</scope>
    <source>
        <strain evidence="2 3">ESL0416</strain>
    </source>
</reference>
<dbReference type="InterPro" id="IPR014960">
    <property type="entry name" value="DUF1828"/>
</dbReference>
<gene>
    <name evidence="2" type="ORF">GYM71_04600</name>
</gene>
<name>A0ABX8W564_9LACO</name>
<keyword evidence="3" id="KW-1185">Reference proteome</keyword>
<proteinExistence type="predicted"/>
<accession>A0ABX8W564</accession>
<dbReference type="Pfam" id="PF08861">
    <property type="entry name" value="DUF1828"/>
    <property type="match status" value="1"/>
</dbReference>
<evidence type="ECO:0000313" key="2">
    <source>
        <dbReference type="EMBL" id="QYN52729.1"/>
    </source>
</evidence>
<dbReference type="Proteomes" id="UP000826550">
    <property type="component" value="Chromosome"/>
</dbReference>
<protein>
    <submittedName>
        <fullName evidence="2">DUF1828 domain-containing protein</fullName>
    </submittedName>
</protein>
<feature type="domain" description="DUF1828" evidence="1">
    <location>
        <begin position="43"/>
        <end position="126"/>
    </location>
</feature>
<dbReference type="RefSeq" id="WP_220221091.1">
    <property type="nucleotide sequence ID" value="NZ_CP048268.1"/>
</dbReference>
<dbReference type="EMBL" id="CP048268">
    <property type="protein sequence ID" value="QYN52729.1"/>
    <property type="molecule type" value="Genomic_DNA"/>
</dbReference>
<organism evidence="2 3">
    <name type="scientific">Lactobacillus panisapium</name>
    <dbReference type="NCBI Taxonomy" id="2012495"/>
    <lineage>
        <taxon>Bacteria</taxon>
        <taxon>Bacillati</taxon>
        <taxon>Bacillota</taxon>
        <taxon>Bacilli</taxon>
        <taxon>Lactobacillales</taxon>
        <taxon>Lactobacillaceae</taxon>
        <taxon>Lactobacillus</taxon>
    </lineage>
</organism>
<sequence>MNQNYFANESQQLKKAIGSWVQDQTQICQIADNAWEIVTFVQDAMGESIYCFVEQKDNYFRVGDDGRTLFKIDPSASDQNLLDSAEELILADGFEYDANTGEIWAQADEESLVAVIMELVQLAAAISYLS</sequence>
<evidence type="ECO:0000259" key="1">
    <source>
        <dbReference type="Pfam" id="PF08861"/>
    </source>
</evidence>
<evidence type="ECO:0000313" key="3">
    <source>
        <dbReference type="Proteomes" id="UP000826550"/>
    </source>
</evidence>